<dbReference type="InterPro" id="IPR027417">
    <property type="entry name" value="P-loop_NTPase"/>
</dbReference>
<dbReference type="GO" id="GO:0005524">
    <property type="term" value="F:ATP binding"/>
    <property type="evidence" value="ECO:0007669"/>
    <property type="project" value="UniProtKB-KW"/>
</dbReference>
<comment type="similarity">
    <text evidence="1">Belongs to the disease resistance NB-LRR family.</text>
</comment>
<keyword evidence="4" id="KW-0547">Nucleotide-binding</keyword>
<proteinExistence type="inferred from homology"/>
<evidence type="ECO:0000256" key="7">
    <source>
        <dbReference type="SAM" id="Coils"/>
    </source>
</evidence>
<evidence type="ECO:0000313" key="12">
    <source>
        <dbReference type="EMBL" id="KAG8380173.1"/>
    </source>
</evidence>
<reference evidence="12" key="1">
    <citation type="submission" date="2019-10" db="EMBL/GenBank/DDBJ databases">
        <authorList>
            <person name="Zhang R."/>
            <person name="Pan Y."/>
            <person name="Wang J."/>
            <person name="Ma R."/>
            <person name="Yu S."/>
        </authorList>
    </citation>
    <scope>NUCLEOTIDE SEQUENCE</scope>
    <source>
        <strain evidence="12">LA-IB0</strain>
        <tissue evidence="12">Leaf</tissue>
    </source>
</reference>
<dbReference type="InterPro" id="IPR058922">
    <property type="entry name" value="WHD_DRP"/>
</dbReference>
<dbReference type="InterPro" id="IPR055414">
    <property type="entry name" value="LRR_R13L4/SHOC2-like"/>
</dbReference>
<evidence type="ECO:0000259" key="10">
    <source>
        <dbReference type="Pfam" id="PF23559"/>
    </source>
</evidence>
<gene>
    <name evidence="12" type="ORF">BUALT_Bualt07G0166000</name>
</gene>
<keyword evidence="3" id="KW-0677">Repeat</keyword>
<keyword evidence="2" id="KW-0433">Leucine-rich repeat</keyword>
<dbReference type="PANTHER" id="PTHR36766:SF45">
    <property type="entry name" value="NB-ARC DOMAIN-CONTAINING PROTEIN"/>
    <property type="match status" value="1"/>
</dbReference>
<dbReference type="InterPro" id="IPR002182">
    <property type="entry name" value="NB-ARC"/>
</dbReference>
<comment type="caution">
    <text evidence="12">The sequence shown here is derived from an EMBL/GenBank/DDBJ whole genome shotgun (WGS) entry which is preliminary data.</text>
</comment>
<dbReference type="SMART" id="SM00369">
    <property type="entry name" value="LRR_TYP"/>
    <property type="match status" value="3"/>
</dbReference>
<dbReference type="GO" id="GO:0043531">
    <property type="term" value="F:ADP binding"/>
    <property type="evidence" value="ECO:0007669"/>
    <property type="project" value="InterPro"/>
</dbReference>
<dbReference type="Proteomes" id="UP000826271">
    <property type="component" value="Unassembled WGS sequence"/>
</dbReference>
<keyword evidence="5" id="KW-0611">Plant defense</keyword>
<dbReference type="InterPro" id="IPR038005">
    <property type="entry name" value="RX-like_CC"/>
</dbReference>
<feature type="domain" description="Disease resistance R13L4/SHOC-2-like LRR" evidence="11">
    <location>
        <begin position="587"/>
        <end position="879"/>
    </location>
</feature>
<dbReference type="Gene3D" id="1.10.8.430">
    <property type="entry name" value="Helical domain of apoptotic protease-activating factors"/>
    <property type="match status" value="1"/>
</dbReference>
<dbReference type="AlphaFoldDB" id="A0AAV6XCJ6"/>
<dbReference type="FunFam" id="1.10.10.10:FF:000322">
    <property type="entry name" value="Probable disease resistance protein At1g63360"/>
    <property type="match status" value="1"/>
</dbReference>
<name>A0AAV6XCJ6_9LAMI</name>
<evidence type="ECO:0000259" key="9">
    <source>
        <dbReference type="Pfam" id="PF18052"/>
    </source>
</evidence>
<sequence>MSDAIITVILTQLATIMEQQIRKEIRLVSGVEKQVKKLTNSLKSIEAVLVDAEKKQVTNASVENWLESLKDVSYDTEDVLYEWLTAMAKAENENIQEHQSYPIYRKVCSFVTLPFLGLNKYVLRRDIALKIKEINGRLDVIAVEKERYTFDVLTGSECPDKLKTVSFIDVCEVRGRDRDKDVLLGKMLSEKNKKEGLNIVSVVGMGGIGKTTLAQAVYCSGAVIQHFDRKMWVCVSEPVDEVRVAKAILEDIEGSVPHLFELETAVRRIREYVQGKKFLLVLDDVWSENYRKWEQLFNSLRTGAAGSTILVTSRNERAAQAMGSKYEHHLGELSREDSWALFSKIAFSERKSEECEELEDIGKQIAEKCRGLPLTIKTIASLMRFKKTSKDWQNVLISEFWGFGEGSKGLFPPLMLSYYDLPSVLKRCFSFCAFFPKDHIIEANNLVKLWMAQGYISSNESVEMEEIGQEYLQNLAMRSFFQVLEKTKDGKRILRVKMHDMVHDLAQHLTKNEFSIIEVNEHLERKMESFDKRVRHLTLIRAEDTRFPTVPNVEKLFTFWVQSFYDSPPIISQFDKIEPEFFRQVARLRALDLSRNMIGELPKDIEKLMKLKYLNLSHNPFFELPPTLCDLYNLQTLKLSSCDHLRKLPRSIGKLRHLRHLEIDGTDRLKTLPKGIGKLGSLHTLSKFVITREDAETCGLEDLNNLKNLRGCLRIEGLGYVTDANEARKAELLKKNQISDLEMDFSPLIQNSNQDEVIEALELHENVQILQISSFGGTKLPSWITELTNLESLSLQQCQNCTNLPPLGKLPSLVTLNLDGMNNVKNFGLEFSGYTSFPKLKKLKISNMERLEEWNLICQDGGIPNEDSIKIMPRLVCLKISQCSKLKALHSLIDHETPIKKLRIYNCPLLQQLYNKETGEDWSKISHIKKIRIS</sequence>
<evidence type="ECO:0000256" key="2">
    <source>
        <dbReference type="ARBA" id="ARBA00022614"/>
    </source>
</evidence>
<protein>
    <submittedName>
        <fullName evidence="12">Uncharacterized protein</fullName>
    </submittedName>
</protein>
<evidence type="ECO:0000313" key="13">
    <source>
        <dbReference type="Proteomes" id="UP000826271"/>
    </source>
</evidence>
<feature type="domain" description="Disease resistance protein winged helix" evidence="10">
    <location>
        <begin position="435"/>
        <end position="506"/>
    </location>
</feature>
<dbReference type="EMBL" id="WHWC01000007">
    <property type="protein sequence ID" value="KAG8380173.1"/>
    <property type="molecule type" value="Genomic_DNA"/>
</dbReference>
<dbReference type="PRINTS" id="PR00364">
    <property type="entry name" value="DISEASERSIST"/>
</dbReference>
<evidence type="ECO:0000256" key="3">
    <source>
        <dbReference type="ARBA" id="ARBA00022737"/>
    </source>
</evidence>
<dbReference type="Gene3D" id="1.20.5.4130">
    <property type="match status" value="1"/>
</dbReference>
<feature type="domain" description="Disease resistance N-terminal" evidence="9">
    <location>
        <begin position="6"/>
        <end position="93"/>
    </location>
</feature>
<evidence type="ECO:0000256" key="4">
    <source>
        <dbReference type="ARBA" id="ARBA00022741"/>
    </source>
</evidence>
<evidence type="ECO:0000259" key="11">
    <source>
        <dbReference type="Pfam" id="PF23598"/>
    </source>
</evidence>
<keyword evidence="13" id="KW-1185">Reference proteome</keyword>
<dbReference type="CDD" id="cd14798">
    <property type="entry name" value="RX-CC_like"/>
    <property type="match status" value="1"/>
</dbReference>
<evidence type="ECO:0000256" key="5">
    <source>
        <dbReference type="ARBA" id="ARBA00022821"/>
    </source>
</evidence>
<dbReference type="SUPFAM" id="SSF52058">
    <property type="entry name" value="L domain-like"/>
    <property type="match status" value="1"/>
</dbReference>
<dbReference type="Gene3D" id="3.80.10.10">
    <property type="entry name" value="Ribonuclease Inhibitor"/>
    <property type="match status" value="1"/>
</dbReference>
<dbReference type="Pfam" id="PF23559">
    <property type="entry name" value="WHD_DRP"/>
    <property type="match status" value="1"/>
</dbReference>
<dbReference type="Pfam" id="PF00931">
    <property type="entry name" value="NB-ARC"/>
    <property type="match status" value="1"/>
</dbReference>
<dbReference type="Gene3D" id="1.10.10.10">
    <property type="entry name" value="Winged helix-like DNA-binding domain superfamily/Winged helix DNA-binding domain"/>
    <property type="match status" value="1"/>
</dbReference>
<dbReference type="InterPro" id="IPR003591">
    <property type="entry name" value="Leu-rich_rpt_typical-subtyp"/>
</dbReference>
<organism evidence="12 13">
    <name type="scientific">Buddleja alternifolia</name>
    <dbReference type="NCBI Taxonomy" id="168488"/>
    <lineage>
        <taxon>Eukaryota</taxon>
        <taxon>Viridiplantae</taxon>
        <taxon>Streptophyta</taxon>
        <taxon>Embryophyta</taxon>
        <taxon>Tracheophyta</taxon>
        <taxon>Spermatophyta</taxon>
        <taxon>Magnoliopsida</taxon>
        <taxon>eudicotyledons</taxon>
        <taxon>Gunneridae</taxon>
        <taxon>Pentapetalae</taxon>
        <taxon>asterids</taxon>
        <taxon>lamiids</taxon>
        <taxon>Lamiales</taxon>
        <taxon>Scrophulariaceae</taxon>
        <taxon>Buddlejeae</taxon>
        <taxon>Buddleja</taxon>
    </lineage>
</organism>
<feature type="domain" description="NB-ARC" evidence="8">
    <location>
        <begin position="188"/>
        <end position="350"/>
    </location>
</feature>
<feature type="coiled-coil region" evidence="7">
    <location>
        <begin position="28"/>
        <end position="55"/>
    </location>
</feature>
<dbReference type="SUPFAM" id="SSF52540">
    <property type="entry name" value="P-loop containing nucleoside triphosphate hydrolases"/>
    <property type="match status" value="1"/>
</dbReference>
<dbReference type="Pfam" id="PF18052">
    <property type="entry name" value="Rx_N"/>
    <property type="match status" value="1"/>
</dbReference>
<dbReference type="PROSITE" id="PS51450">
    <property type="entry name" value="LRR"/>
    <property type="match status" value="2"/>
</dbReference>
<keyword evidence="7" id="KW-0175">Coiled coil</keyword>
<dbReference type="InterPro" id="IPR041118">
    <property type="entry name" value="Rx_N"/>
</dbReference>
<dbReference type="InterPro" id="IPR036388">
    <property type="entry name" value="WH-like_DNA-bd_sf"/>
</dbReference>
<dbReference type="PANTHER" id="PTHR36766">
    <property type="entry name" value="PLANT BROAD-SPECTRUM MILDEW RESISTANCE PROTEIN RPW8"/>
    <property type="match status" value="1"/>
</dbReference>
<dbReference type="InterPro" id="IPR032675">
    <property type="entry name" value="LRR_dom_sf"/>
</dbReference>
<evidence type="ECO:0000256" key="6">
    <source>
        <dbReference type="ARBA" id="ARBA00022840"/>
    </source>
</evidence>
<accession>A0AAV6XCJ6</accession>
<dbReference type="GO" id="GO:0051707">
    <property type="term" value="P:response to other organism"/>
    <property type="evidence" value="ECO:0007669"/>
    <property type="project" value="UniProtKB-ARBA"/>
</dbReference>
<dbReference type="Gene3D" id="3.40.50.300">
    <property type="entry name" value="P-loop containing nucleotide triphosphate hydrolases"/>
    <property type="match status" value="1"/>
</dbReference>
<dbReference type="InterPro" id="IPR042197">
    <property type="entry name" value="Apaf_helical"/>
</dbReference>
<dbReference type="InterPro" id="IPR001611">
    <property type="entry name" value="Leu-rich_rpt"/>
</dbReference>
<dbReference type="GO" id="GO:0006952">
    <property type="term" value="P:defense response"/>
    <property type="evidence" value="ECO:0007669"/>
    <property type="project" value="UniProtKB-KW"/>
</dbReference>
<evidence type="ECO:0000259" key="8">
    <source>
        <dbReference type="Pfam" id="PF00931"/>
    </source>
</evidence>
<dbReference type="Pfam" id="PF23598">
    <property type="entry name" value="LRR_14"/>
    <property type="match status" value="1"/>
</dbReference>
<evidence type="ECO:0000256" key="1">
    <source>
        <dbReference type="ARBA" id="ARBA00008894"/>
    </source>
</evidence>
<keyword evidence="6" id="KW-0067">ATP-binding</keyword>